<organism evidence="1 2">
    <name type="scientific">Rhododendron griersonianum</name>
    <dbReference type="NCBI Taxonomy" id="479676"/>
    <lineage>
        <taxon>Eukaryota</taxon>
        <taxon>Viridiplantae</taxon>
        <taxon>Streptophyta</taxon>
        <taxon>Embryophyta</taxon>
        <taxon>Tracheophyta</taxon>
        <taxon>Spermatophyta</taxon>
        <taxon>Magnoliopsida</taxon>
        <taxon>eudicotyledons</taxon>
        <taxon>Gunneridae</taxon>
        <taxon>Pentapetalae</taxon>
        <taxon>asterids</taxon>
        <taxon>Ericales</taxon>
        <taxon>Ericaceae</taxon>
        <taxon>Ericoideae</taxon>
        <taxon>Rhodoreae</taxon>
        <taxon>Rhododendron</taxon>
    </lineage>
</organism>
<dbReference type="Proteomes" id="UP000823749">
    <property type="component" value="Chromosome 5"/>
</dbReference>
<keyword evidence="2" id="KW-1185">Reference proteome</keyword>
<evidence type="ECO:0000313" key="2">
    <source>
        <dbReference type="Proteomes" id="UP000823749"/>
    </source>
</evidence>
<protein>
    <submittedName>
        <fullName evidence="1">Uncharacterized protein</fullName>
    </submittedName>
</protein>
<dbReference type="AlphaFoldDB" id="A0AAV6K8Y4"/>
<accession>A0AAV6K8Y4</accession>
<gene>
    <name evidence="1" type="ORF">RHGRI_014345</name>
</gene>
<reference evidence="1" key="1">
    <citation type="submission" date="2020-08" db="EMBL/GenBank/DDBJ databases">
        <title>Plant Genome Project.</title>
        <authorList>
            <person name="Zhang R.-G."/>
        </authorList>
    </citation>
    <scope>NUCLEOTIDE SEQUENCE</scope>
    <source>
        <strain evidence="1">WSP0</strain>
        <tissue evidence="1">Leaf</tissue>
    </source>
</reference>
<evidence type="ECO:0000313" key="1">
    <source>
        <dbReference type="EMBL" id="KAG5548941.1"/>
    </source>
</evidence>
<sequence length="57" mass="6333">MTTSVVRRQWWTAKADSPERSTAMSIWRWALAVGVSLRGGWQEMTDILGGGFHLALG</sequence>
<name>A0AAV6K8Y4_9ERIC</name>
<comment type="caution">
    <text evidence="1">The sequence shown here is derived from an EMBL/GenBank/DDBJ whole genome shotgun (WGS) entry which is preliminary data.</text>
</comment>
<dbReference type="EMBL" id="JACTNZ010000005">
    <property type="protein sequence ID" value="KAG5548941.1"/>
    <property type="molecule type" value="Genomic_DNA"/>
</dbReference>
<proteinExistence type="predicted"/>